<evidence type="ECO:0000313" key="2">
    <source>
        <dbReference type="EMBL" id="KIY73369.1"/>
    </source>
</evidence>
<organism evidence="2 3">
    <name type="scientific">Cylindrobasidium torrendii FP15055 ss-10</name>
    <dbReference type="NCBI Taxonomy" id="1314674"/>
    <lineage>
        <taxon>Eukaryota</taxon>
        <taxon>Fungi</taxon>
        <taxon>Dikarya</taxon>
        <taxon>Basidiomycota</taxon>
        <taxon>Agaricomycotina</taxon>
        <taxon>Agaricomycetes</taxon>
        <taxon>Agaricomycetidae</taxon>
        <taxon>Agaricales</taxon>
        <taxon>Marasmiineae</taxon>
        <taxon>Physalacriaceae</taxon>
        <taxon>Cylindrobasidium</taxon>
    </lineage>
</organism>
<dbReference type="Proteomes" id="UP000054007">
    <property type="component" value="Unassembled WGS sequence"/>
</dbReference>
<dbReference type="AlphaFoldDB" id="A0A0D7BT70"/>
<gene>
    <name evidence="2" type="ORF">CYLTODRAFT_417055</name>
</gene>
<dbReference type="OrthoDB" id="3365698at2759"/>
<evidence type="ECO:0000256" key="1">
    <source>
        <dbReference type="SAM" id="MobiDB-lite"/>
    </source>
</evidence>
<proteinExistence type="predicted"/>
<evidence type="ECO:0000313" key="3">
    <source>
        <dbReference type="Proteomes" id="UP000054007"/>
    </source>
</evidence>
<sequence length="499" mass="56157">MAPKCTTCGHHDEMPSNLPPRSQRMSELLSSNACPLQVEEASFRAELPVRHSRIARLEEEISAAQAKLHSLVRRRRMEHRDLNDIQTVLHPIRRLPPDILNEIFAICLDEQDPRADSLDTNGMPWVLVQVCGTWRAAGIRASRLWSRVHVSFDTLALHPHPERLVHVLWLQISRSKQCSLEVELSSYTHVSEMHPILPVLWGTSNRWRTLSLDMTDTSNRNILAPTFGALDALEYVAIKSAPSHHTPAEDTDFDVFSDPTSAPRLKSMQVTNAVSIGMPWSRLEEFVLHPESRRWGDLSRGRVATTLDILKKLSTARTFKTELVTFAVPAPSPHSRLRHQYLHTLWIDTSVDGNDLGIQEFMNAVELPALQSLGWIRGVDVKATQSLVRRSNCTLTTLAVKLETYTPKMRDLLRDSCEVDTLVLKDDIDPTYFSTLGAVPLGLAVLDMSEANLASVSEDKVWRLVNGRKLKEVRLPSGFTWNAARWVSSMNEGCIVSIG</sequence>
<protein>
    <recommendedName>
        <fullName evidence="4">F-box domain-containing protein</fullName>
    </recommendedName>
</protein>
<evidence type="ECO:0008006" key="4">
    <source>
        <dbReference type="Google" id="ProtNLM"/>
    </source>
</evidence>
<name>A0A0D7BT70_9AGAR</name>
<accession>A0A0D7BT70</accession>
<dbReference type="EMBL" id="KN880436">
    <property type="protein sequence ID" value="KIY73369.1"/>
    <property type="molecule type" value="Genomic_DNA"/>
</dbReference>
<keyword evidence="3" id="KW-1185">Reference proteome</keyword>
<feature type="region of interest" description="Disordered" evidence="1">
    <location>
        <begin position="1"/>
        <end position="23"/>
    </location>
</feature>
<reference evidence="2 3" key="1">
    <citation type="journal article" date="2015" name="Fungal Genet. Biol.">
        <title>Evolution of novel wood decay mechanisms in Agaricales revealed by the genome sequences of Fistulina hepatica and Cylindrobasidium torrendii.</title>
        <authorList>
            <person name="Floudas D."/>
            <person name="Held B.W."/>
            <person name="Riley R."/>
            <person name="Nagy L.G."/>
            <person name="Koehler G."/>
            <person name="Ransdell A.S."/>
            <person name="Younus H."/>
            <person name="Chow J."/>
            <person name="Chiniquy J."/>
            <person name="Lipzen A."/>
            <person name="Tritt A."/>
            <person name="Sun H."/>
            <person name="Haridas S."/>
            <person name="LaButti K."/>
            <person name="Ohm R.A."/>
            <person name="Kues U."/>
            <person name="Blanchette R.A."/>
            <person name="Grigoriev I.V."/>
            <person name="Minto R.E."/>
            <person name="Hibbett D.S."/>
        </authorList>
    </citation>
    <scope>NUCLEOTIDE SEQUENCE [LARGE SCALE GENOMIC DNA]</scope>
    <source>
        <strain evidence="2 3">FP15055 ss-10</strain>
    </source>
</reference>